<dbReference type="Gene3D" id="1.20.1280.50">
    <property type="match status" value="1"/>
</dbReference>
<organism evidence="3 4">
    <name type="scientific">Rubus argutus</name>
    <name type="common">Southern blackberry</name>
    <dbReference type="NCBI Taxonomy" id="59490"/>
    <lineage>
        <taxon>Eukaryota</taxon>
        <taxon>Viridiplantae</taxon>
        <taxon>Streptophyta</taxon>
        <taxon>Embryophyta</taxon>
        <taxon>Tracheophyta</taxon>
        <taxon>Spermatophyta</taxon>
        <taxon>Magnoliopsida</taxon>
        <taxon>eudicotyledons</taxon>
        <taxon>Gunneridae</taxon>
        <taxon>Pentapetalae</taxon>
        <taxon>rosids</taxon>
        <taxon>fabids</taxon>
        <taxon>Rosales</taxon>
        <taxon>Rosaceae</taxon>
        <taxon>Rosoideae</taxon>
        <taxon>Rosoideae incertae sedis</taxon>
        <taxon>Rubus</taxon>
    </lineage>
</organism>
<dbReference type="EMBL" id="JBEDUW010000007">
    <property type="protein sequence ID" value="KAK9911260.1"/>
    <property type="molecule type" value="Genomic_DNA"/>
</dbReference>
<keyword evidence="4" id="KW-1185">Reference proteome</keyword>
<dbReference type="Pfam" id="PF12937">
    <property type="entry name" value="F-box-like"/>
    <property type="match status" value="1"/>
</dbReference>
<dbReference type="PANTHER" id="PTHR31672">
    <property type="entry name" value="BNACNNG10540D PROTEIN"/>
    <property type="match status" value="1"/>
</dbReference>
<name>A0AAW1VXP9_RUBAR</name>
<dbReference type="InterPro" id="IPR001810">
    <property type="entry name" value="F-box_dom"/>
</dbReference>
<sequence length="96" mass="11243">MEVEEFAPVPSDLRHLVLPSEIILFQILPRLPAKSLMRLKCVCKSWSSHIREPFFVRAHRNIHHSQNNHTTHLLLTDGDAMNKPEKPKRLFSYPYS</sequence>
<feature type="domain" description="F-box" evidence="2">
    <location>
        <begin position="17"/>
        <end position="54"/>
    </location>
</feature>
<accession>A0AAW1VXP9</accession>
<reference evidence="3 4" key="1">
    <citation type="journal article" date="2023" name="G3 (Bethesda)">
        <title>A chromosome-length genome assembly and annotation of blackberry (Rubus argutus, cv. 'Hillquist').</title>
        <authorList>
            <person name="Bruna T."/>
            <person name="Aryal R."/>
            <person name="Dudchenko O."/>
            <person name="Sargent D.J."/>
            <person name="Mead D."/>
            <person name="Buti M."/>
            <person name="Cavallini A."/>
            <person name="Hytonen T."/>
            <person name="Andres J."/>
            <person name="Pham M."/>
            <person name="Weisz D."/>
            <person name="Mascagni F."/>
            <person name="Usai G."/>
            <person name="Natali L."/>
            <person name="Bassil N."/>
            <person name="Fernandez G.E."/>
            <person name="Lomsadze A."/>
            <person name="Armour M."/>
            <person name="Olukolu B."/>
            <person name="Poorten T."/>
            <person name="Britton C."/>
            <person name="Davik J."/>
            <person name="Ashrafi H."/>
            <person name="Aiden E.L."/>
            <person name="Borodovsky M."/>
            <person name="Worthington M."/>
        </authorList>
    </citation>
    <scope>NUCLEOTIDE SEQUENCE [LARGE SCALE GENOMIC DNA]</scope>
    <source>
        <strain evidence="3">PI 553951</strain>
    </source>
</reference>
<feature type="region of interest" description="Disordered" evidence="1">
    <location>
        <begin position="73"/>
        <end position="96"/>
    </location>
</feature>
<proteinExistence type="predicted"/>
<dbReference type="PANTHER" id="PTHR31672:SF13">
    <property type="entry name" value="F-BOX PROTEIN CPR30-LIKE"/>
    <property type="match status" value="1"/>
</dbReference>
<evidence type="ECO:0000259" key="2">
    <source>
        <dbReference type="Pfam" id="PF12937"/>
    </source>
</evidence>
<dbReference type="AlphaFoldDB" id="A0AAW1VXP9"/>
<evidence type="ECO:0000256" key="1">
    <source>
        <dbReference type="SAM" id="MobiDB-lite"/>
    </source>
</evidence>
<evidence type="ECO:0000313" key="3">
    <source>
        <dbReference type="EMBL" id="KAK9911260.1"/>
    </source>
</evidence>
<gene>
    <name evidence="3" type="ORF">M0R45_035181</name>
</gene>
<comment type="caution">
    <text evidence="3">The sequence shown here is derived from an EMBL/GenBank/DDBJ whole genome shotgun (WGS) entry which is preliminary data.</text>
</comment>
<dbReference type="SUPFAM" id="SSF81383">
    <property type="entry name" value="F-box domain"/>
    <property type="match status" value="1"/>
</dbReference>
<protein>
    <recommendedName>
        <fullName evidence="2">F-box domain-containing protein</fullName>
    </recommendedName>
</protein>
<dbReference type="InterPro" id="IPR050796">
    <property type="entry name" value="SCF_F-box_component"/>
</dbReference>
<evidence type="ECO:0000313" key="4">
    <source>
        <dbReference type="Proteomes" id="UP001457282"/>
    </source>
</evidence>
<dbReference type="Proteomes" id="UP001457282">
    <property type="component" value="Unassembled WGS sequence"/>
</dbReference>
<dbReference type="InterPro" id="IPR036047">
    <property type="entry name" value="F-box-like_dom_sf"/>
</dbReference>